<accession>A0A075R0Z2</accession>
<dbReference type="Gene3D" id="3.90.1750.20">
    <property type="entry name" value="Putative Large Serine Recombinase, Chain B, Domain 2"/>
    <property type="match status" value="1"/>
</dbReference>
<dbReference type="SUPFAM" id="SSF53041">
    <property type="entry name" value="Resolvase-like"/>
    <property type="match status" value="1"/>
</dbReference>
<dbReference type="PROSITE" id="PS51737">
    <property type="entry name" value="RECOMBINASE_DNA_BIND"/>
    <property type="match status" value="1"/>
</dbReference>
<dbReference type="GO" id="GO:0000150">
    <property type="term" value="F:DNA strand exchange activity"/>
    <property type="evidence" value="ECO:0007669"/>
    <property type="project" value="InterPro"/>
</dbReference>
<dbReference type="Pfam" id="PF07508">
    <property type="entry name" value="Recombinase"/>
    <property type="match status" value="1"/>
</dbReference>
<dbReference type="CDD" id="cd00338">
    <property type="entry name" value="Ser_Recombinase"/>
    <property type="match status" value="1"/>
</dbReference>
<dbReference type="EMBL" id="CP007806">
    <property type="protein sequence ID" value="AIG25126.1"/>
    <property type="molecule type" value="Genomic_DNA"/>
</dbReference>
<evidence type="ECO:0000313" key="4">
    <source>
        <dbReference type="Proteomes" id="UP000005850"/>
    </source>
</evidence>
<protein>
    <submittedName>
        <fullName evidence="3">Recombinase</fullName>
    </submittedName>
</protein>
<dbReference type="HOGENOM" id="CLU_010686_18_16_9"/>
<dbReference type="RefSeq" id="WP_003335377.1">
    <property type="nucleotide sequence ID" value="NZ_CP007806.1"/>
</dbReference>
<evidence type="ECO:0000313" key="3">
    <source>
        <dbReference type="EMBL" id="AIG25126.1"/>
    </source>
</evidence>
<dbReference type="InterPro" id="IPR036162">
    <property type="entry name" value="Resolvase-like_N_sf"/>
</dbReference>
<organism evidence="3 4">
    <name type="scientific">Brevibacillus laterosporus LMG 15441</name>
    <dbReference type="NCBI Taxonomy" id="1042163"/>
    <lineage>
        <taxon>Bacteria</taxon>
        <taxon>Bacillati</taxon>
        <taxon>Bacillota</taxon>
        <taxon>Bacilli</taxon>
        <taxon>Bacillales</taxon>
        <taxon>Paenibacillaceae</taxon>
        <taxon>Brevibacillus</taxon>
    </lineage>
</organism>
<evidence type="ECO:0000259" key="2">
    <source>
        <dbReference type="PROSITE" id="PS51737"/>
    </source>
</evidence>
<dbReference type="GO" id="GO:0003677">
    <property type="term" value="F:DNA binding"/>
    <property type="evidence" value="ECO:0007669"/>
    <property type="project" value="InterPro"/>
</dbReference>
<feature type="domain" description="Recombinase" evidence="2">
    <location>
        <begin position="174"/>
        <end position="309"/>
    </location>
</feature>
<dbReference type="Proteomes" id="UP000005850">
    <property type="component" value="Chromosome"/>
</dbReference>
<dbReference type="InterPro" id="IPR038109">
    <property type="entry name" value="DNA_bind_recomb_sf"/>
</dbReference>
<gene>
    <name evidence="3" type="ORF">BRLA_c007830</name>
</gene>
<keyword evidence="4" id="KW-1185">Reference proteome</keyword>
<feature type="domain" description="Resolvase/invertase-type recombinase catalytic" evidence="1">
    <location>
        <begin position="15"/>
        <end position="166"/>
    </location>
</feature>
<dbReference type="Gene3D" id="3.40.50.1390">
    <property type="entry name" value="Resolvase, N-terminal catalytic domain"/>
    <property type="match status" value="1"/>
</dbReference>
<dbReference type="PANTHER" id="PTHR30461:SF23">
    <property type="entry name" value="DNA RECOMBINASE-RELATED"/>
    <property type="match status" value="1"/>
</dbReference>
<sequence length="546" mass="64194">MSLKREYLIELGIENIINYLRRSRQDEERERRTGEDVLKEQKEIMDRILEPLGIPFTQKAEVGSGDKISTRPVFQNVIEELRVKKYQAIAVKEISRMGRGSYTDMGIIYDLIVDNRIFIITPYKTYDPRNSSDLRQIRFELFMSREEFETTRERLFGGRVNNAMAGRWVAGAAPFGFNYNKTTKKLEINEEQAAVVRMIFNYYVNGVPQENGTRRDVSFRALATYFSKKTPIKTPQGKREWTFMQLKQLITNERYIGTMKFRVHQTINGKRVVRPEEEHIIVPNAIPAIIDMETWELAQKKVKDSSHKPRTKMDFSPCELAGLCICNQCGKRMVRQYSTQNYKTKAGTINTYHKEFLWCTTSGCTFVKYRAIEEDLLETLRHFHDMEDDLLKEEISTKLTEDKETNNADLIEDLTGYFEQRTKELKNRLSFIYDKYENGIYTDEMFLERKAEIDREMEKLNDIKENQSTENNEQKFDPQIIKKNIGSILEAYKTNTNKTQRNKILRSVFDHAYITIIEKGRGRKPAKHVIYPVLKHNILQDDFLVP</sequence>
<dbReference type="SMART" id="SM00857">
    <property type="entry name" value="Resolvase"/>
    <property type="match status" value="1"/>
</dbReference>
<dbReference type="KEGG" id="blr:BRLA_c007830"/>
<dbReference type="Pfam" id="PF00239">
    <property type="entry name" value="Resolvase"/>
    <property type="match status" value="1"/>
</dbReference>
<name>A0A075R0Z2_BRELA</name>
<proteinExistence type="predicted"/>
<dbReference type="PROSITE" id="PS51736">
    <property type="entry name" value="RECOMBINASES_3"/>
    <property type="match status" value="1"/>
</dbReference>
<dbReference type="InterPro" id="IPR050639">
    <property type="entry name" value="SSR_resolvase"/>
</dbReference>
<dbReference type="AlphaFoldDB" id="A0A075R0Z2"/>
<reference evidence="3 4" key="1">
    <citation type="journal article" date="2011" name="J. Bacteriol.">
        <title>Genome sequence of Brevibacillus laterosporus LMG 15441, a pathogen of invertebrates.</title>
        <authorList>
            <person name="Djukic M."/>
            <person name="Poehlein A."/>
            <person name="Thurmer A."/>
            <person name="Daniel R."/>
        </authorList>
    </citation>
    <scope>NUCLEOTIDE SEQUENCE [LARGE SCALE GENOMIC DNA]</scope>
    <source>
        <strain evidence="3 4">LMG 15441</strain>
    </source>
</reference>
<dbReference type="eggNOG" id="COG1961">
    <property type="taxonomic scope" value="Bacteria"/>
</dbReference>
<dbReference type="InterPro" id="IPR011109">
    <property type="entry name" value="DNA_bind_recombinase_dom"/>
</dbReference>
<evidence type="ECO:0000259" key="1">
    <source>
        <dbReference type="PROSITE" id="PS51736"/>
    </source>
</evidence>
<dbReference type="STRING" id="1042163.BRLA_c007830"/>
<dbReference type="InterPro" id="IPR006119">
    <property type="entry name" value="Resolv_N"/>
</dbReference>
<dbReference type="PANTHER" id="PTHR30461">
    <property type="entry name" value="DNA-INVERTASE FROM LAMBDOID PROPHAGE"/>
    <property type="match status" value="1"/>
</dbReference>